<protein>
    <recommendedName>
        <fullName evidence="3">Bacterial toxin 23 domain-containing protein</fullName>
    </recommendedName>
</protein>
<organism evidence="1 2">
    <name type="scientific">Chryseobacterium shandongense</name>
    <dbReference type="NCBI Taxonomy" id="1493872"/>
    <lineage>
        <taxon>Bacteria</taxon>
        <taxon>Pseudomonadati</taxon>
        <taxon>Bacteroidota</taxon>
        <taxon>Flavobacteriia</taxon>
        <taxon>Flavobacteriales</taxon>
        <taxon>Weeksellaceae</taxon>
        <taxon>Chryseobacterium group</taxon>
        <taxon>Chryseobacterium</taxon>
    </lineage>
</organism>
<reference evidence="1 2" key="1">
    <citation type="submission" date="2018-11" db="EMBL/GenBank/DDBJ databases">
        <title>Proposal to divide the Flavobacteriaceae and reorganize its genera based on Amino Acid Identity values calculated from whole genome sequences.</title>
        <authorList>
            <person name="Nicholson A.C."/>
            <person name="Gulvik C.A."/>
            <person name="Whitney A.M."/>
            <person name="Humrighouse B.W."/>
            <person name="Bell M."/>
            <person name="Holmes B."/>
            <person name="Steigerwalt A.G."/>
            <person name="Villarma A."/>
            <person name="Sheth M."/>
            <person name="Batra D."/>
            <person name="Pryor J."/>
            <person name="Bernardet J.-F."/>
            <person name="Hugo C."/>
            <person name="Kampfer P."/>
            <person name="Newman J."/>
            <person name="McQuiston J.R."/>
        </authorList>
    </citation>
    <scope>NUCLEOTIDE SEQUENCE [LARGE SCALE GENOMIC DNA]</scope>
    <source>
        <strain evidence="1 2">H5143</strain>
    </source>
</reference>
<dbReference type="Proteomes" id="UP000281741">
    <property type="component" value="Chromosome"/>
</dbReference>
<dbReference type="EMBL" id="CP033912">
    <property type="protein sequence ID" value="AZA96717.1"/>
    <property type="molecule type" value="Genomic_DNA"/>
</dbReference>
<accession>A0ABM7BE96</accession>
<name>A0ABM7BE96_9FLAO</name>
<gene>
    <name evidence="1" type="ORF">EG353_14610</name>
</gene>
<evidence type="ECO:0000313" key="2">
    <source>
        <dbReference type="Proteomes" id="UP000281741"/>
    </source>
</evidence>
<evidence type="ECO:0000313" key="1">
    <source>
        <dbReference type="EMBL" id="AZA96717.1"/>
    </source>
</evidence>
<keyword evidence="2" id="KW-1185">Reference proteome</keyword>
<sequence length="66" mass="7048">MGFIVDGSVGVSYAPVNINNPFGKEGGFINVSRQIGVGIEGSPTSVINIQGNYQYTPIVKPVFKFK</sequence>
<evidence type="ECO:0008006" key="3">
    <source>
        <dbReference type="Google" id="ProtNLM"/>
    </source>
</evidence>
<proteinExistence type="predicted"/>